<proteinExistence type="predicted"/>
<name>A0A6A5HP96_CAERE</name>
<dbReference type="GeneID" id="78774456"/>
<dbReference type="RefSeq" id="XP_053590504.1">
    <property type="nucleotide sequence ID" value="XM_053726310.1"/>
</dbReference>
<sequence length="191" mass="21742">MLLILPLFVLLPCSIIATTMEDLPPDNFVSGINELRRKYAKQYNVPNMHELMWSEDLLNILKPLDWSASWLYSEITWRDTDFQSYEAELSQIEMDAIDFSKKTPEEVTKAIEDGSTGTMKRMELINPLQRFIACSPKSKKGAVLFVCIVGTEGSFTLFDTTGQSTSIPGSQCHRRYTGCGRITRTSYKCYI</sequence>
<accession>A0A6A5HP96</accession>
<dbReference type="AlphaFoldDB" id="A0A6A5HP96"/>
<reference evidence="2 3" key="1">
    <citation type="submission" date="2019-12" db="EMBL/GenBank/DDBJ databases">
        <title>Chromosome-level assembly of the Caenorhabditis remanei genome.</title>
        <authorList>
            <person name="Teterina A.A."/>
            <person name="Willis J.H."/>
            <person name="Phillips P.C."/>
        </authorList>
    </citation>
    <scope>NUCLEOTIDE SEQUENCE [LARGE SCALE GENOMIC DNA]</scope>
    <source>
        <strain evidence="2 3">PX506</strain>
        <tissue evidence="2">Whole organism</tissue>
    </source>
</reference>
<dbReference type="EMBL" id="WUAV01000002">
    <property type="protein sequence ID" value="KAF1767622.1"/>
    <property type="molecule type" value="Genomic_DNA"/>
</dbReference>
<dbReference type="Proteomes" id="UP000483820">
    <property type="component" value="Chromosome II"/>
</dbReference>
<protein>
    <submittedName>
        <fullName evidence="2">Uncharacterized protein</fullName>
    </submittedName>
</protein>
<dbReference type="KEGG" id="crq:GCK72_007581"/>
<dbReference type="CTD" id="78774456"/>
<evidence type="ECO:0000256" key="1">
    <source>
        <dbReference type="SAM" id="SignalP"/>
    </source>
</evidence>
<keyword evidence="1" id="KW-0732">Signal</keyword>
<gene>
    <name evidence="2" type="ORF">GCK72_007581</name>
</gene>
<feature type="chain" id="PRO_5025517763" evidence="1">
    <location>
        <begin position="18"/>
        <end position="191"/>
    </location>
</feature>
<evidence type="ECO:0000313" key="3">
    <source>
        <dbReference type="Proteomes" id="UP000483820"/>
    </source>
</evidence>
<organism evidence="2 3">
    <name type="scientific">Caenorhabditis remanei</name>
    <name type="common">Caenorhabditis vulgaris</name>
    <dbReference type="NCBI Taxonomy" id="31234"/>
    <lineage>
        <taxon>Eukaryota</taxon>
        <taxon>Metazoa</taxon>
        <taxon>Ecdysozoa</taxon>
        <taxon>Nematoda</taxon>
        <taxon>Chromadorea</taxon>
        <taxon>Rhabditida</taxon>
        <taxon>Rhabditina</taxon>
        <taxon>Rhabditomorpha</taxon>
        <taxon>Rhabditoidea</taxon>
        <taxon>Rhabditidae</taxon>
        <taxon>Peloderinae</taxon>
        <taxon>Caenorhabditis</taxon>
    </lineage>
</organism>
<comment type="caution">
    <text evidence="2">The sequence shown here is derived from an EMBL/GenBank/DDBJ whole genome shotgun (WGS) entry which is preliminary data.</text>
</comment>
<evidence type="ECO:0000313" key="2">
    <source>
        <dbReference type="EMBL" id="KAF1767622.1"/>
    </source>
</evidence>
<feature type="signal peptide" evidence="1">
    <location>
        <begin position="1"/>
        <end position="17"/>
    </location>
</feature>